<keyword evidence="1" id="KW-0472">Membrane</keyword>
<name>A0ABU9D8E8_9PROT</name>
<keyword evidence="3" id="KW-1185">Reference proteome</keyword>
<reference evidence="2 3" key="1">
    <citation type="submission" date="2024-04" db="EMBL/GenBank/DDBJ databases">
        <authorList>
            <person name="Abashina T."/>
            <person name="Shaikin A."/>
        </authorList>
    </citation>
    <scope>NUCLEOTIDE SEQUENCE [LARGE SCALE GENOMIC DNA]</scope>
    <source>
        <strain evidence="2 3">AAFK</strain>
    </source>
</reference>
<gene>
    <name evidence="2" type="ORF">WOB96_08415</name>
</gene>
<dbReference type="Pfam" id="PF07456">
    <property type="entry name" value="Hpre_diP_synt_I"/>
    <property type="match status" value="1"/>
</dbReference>
<keyword evidence="1" id="KW-1133">Transmembrane helix</keyword>
<protein>
    <submittedName>
        <fullName evidence="2">Gx transporter family protein</fullName>
    </submittedName>
</protein>
<organism evidence="2 3">
    <name type="scientific">Thermithiobacillus plumbiphilus</name>
    <dbReference type="NCBI Taxonomy" id="1729899"/>
    <lineage>
        <taxon>Bacteria</taxon>
        <taxon>Pseudomonadati</taxon>
        <taxon>Pseudomonadota</taxon>
        <taxon>Acidithiobacillia</taxon>
        <taxon>Acidithiobacillales</taxon>
        <taxon>Thermithiobacillaceae</taxon>
        <taxon>Thermithiobacillus</taxon>
    </lineage>
</organism>
<dbReference type="Proteomes" id="UP001446205">
    <property type="component" value="Unassembled WGS sequence"/>
</dbReference>
<dbReference type="EMBL" id="JBBPCO010000007">
    <property type="protein sequence ID" value="MEK8089792.1"/>
    <property type="molecule type" value="Genomic_DNA"/>
</dbReference>
<evidence type="ECO:0000313" key="2">
    <source>
        <dbReference type="EMBL" id="MEK8089792.1"/>
    </source>
</evidence>
<evidence type="ECO:0000256" key="1">
    <source>
        <dbReference type="SAM" id="Phobius"/>
    </source>
</evidence>
<dbReference type="RefSeq" id="WP_341370849.1">
    <property type="nucleotide sequence ID" value="NZ_JBBPCO010000007.1"/>
</dbReference>
<feature type="transmembrane region" description="Helical" evidence="1">
    <location>
        <begin position="144"/>
        <end position="171"/>
    </location>
</feature>
<proteinExistence type="predicted"/>
<feature type="transmembrane region" description="Helical" evidence="1">
    <location>
        <begin position="44"/>
        <end position="62"/>
    </location>
</feature>
<dbReference type="InterPro" id="IPR014535">
    <property type="entry name" value="Hpre_diP_synt_I"/>
</dbReference>
<feature type="transmembrane region" description="Helical" evidence="1">
    <location>
        <begin position="74"/>
        <end position="103"/>
    </location>
</feature>
<feature type="transmembrane region" description="Helical" evidence="1">
    <location>
        <begin position="115"/>
        <end position="138"/>
    </location>
</feature>
<accession>A0ABU9D8E8</accession>
<keyword evidence="1" id="KW-0812">Transmembrane</keyword>
<comment type="caution">
    <text evidence="2">The sequence shown here is derived from an EMBL/GenBank/DDBJ whole genome shotgun (WGS) entry which is preliminary data.</text>
</comment>
<sequence length="181" mass="19533">MPSPSEVDGVRAISREDWRIASLTALAVSLHIVESALPPLLPGLKPGLANIVVIVTLCRYGYRDAVWVSLLRVLVSALLLGTLFSPTFWLSLAGALGSLLILWPARWLPGRGFGPLGFSLLAAMAHIGAQFLMAYLVFVQHAGVFWLLPPLLAASLIFGTFNGLIAHWILFQLASRPSGRP</sequence>
<dbReference type="InterPro" id="IPR010898">
    <property type="entry name" value="Hpre_diP_synth_I"/>
</dbReference>
<evidence type="ECO:0000313" key="3">
    <source>
        <dbReference type="Proteomes" id="UP001446205"/>
    </source>
</evidence>
<dbReference type="PIRSF" id="PIRSF027391">
    <property type="entry name" value="Hpre_diP_synt_I"/>
    <property type="match status" value="1"/>
</dbReference>
<dbReference type="Gene3D" id="1.10.1760.20">
    <property type="match status" value="1"/>
</dbReference>